<dbReference type="InterPro" id="IPR042099">
    <property type="entry name" value="ANL_N_sf"/>
</dbReference>
<evidence type="ECO:0000259" key="1">
    <source>
        <dbReference type="Pfam" id="PF04443"/>
    </source>
</evidence>
<dbReference type="Gene3D" id="3.40.50.12780">
    <property type="entry name" value="N-terminal domain of ligase-like"/>
    <property type="match status" value="1"/>
</dbReference>
<evidence type="ECO:0000313" key="3">
    <source>
        <dbReference type="Proteomes" id="UP000255233"/>
    </source>
</evidence>
<sequence length="337" mass="37290">MDIAVQQERIFSDTASSAGFESVALEIFRFQAAHCEPYRQYIGLLGIDPSSVSYTAEIPYLPVEFFKTRRIWSAPADSEPETVFTSSGTSGAETSRHYVASTALYDESFTRGFEYFYGPAGEWSIFALLPSYMERSGSSLVWMAERLQARNRACGGFYLYDHGKLTGELRKAAEKGEKILLIGVAFALLDYAEYLSAENIALELPEDAVVMETGGMKGRRREVSRETMHETLTRAFGVKTIHSEYGMTELLSQAYSSGGGLFRCPPWMRVSARDLQIPLRAAGEGEPGGLNVIDLANLWSCSFVAVQDRGIVYGDGSFRVLGRIEGAQLRGCNMLIE</sequence>
<evidence type="ECO:0000313" key="2">
    <source>
        <dbReference type="EMBL" id="SUE33101.1"/>
    </source>
</evidence>
<dbReference type="AlphaFoldDB" id="A0A379MN91"/>
<feature type="domain" description="Acyl-protein synthetase LuxE" evidence="1">
    <location>
        <begin position="17"/>
        <end position="94"/>
    </location>
</feature>
<feature type="domain" description="Acyl-protein synthetase LuxE" evidence="1">
    <location>
        <begin position="168"/>
        <end position="334"/>
    </location>
</feature>
<name>A0A379MN91_9BACT</name>
<organism evidence="2 3">
    <name type="scientific">Rikenella microfusus</name>
    <dbReference type="NCBI Taxonomy" id="28139"/>
    <lineage>
        <taxon>Bacteria</taxon>
        <taxon>Pseudomonadati</taxon>
        <taxon>Bacteroidota</taxon>
        <taxon>Bacteroidia</taxon>
        <taxon>Bacteroidales</taxon>
        <taxon>Rikenellaceae</taxon>
        <taxon>Rikenella</taxon>
    </lineage>
</organism>
<dbReference type="OrthoDB" id="182577at2"/>
<dbReference type="GO" id="GO:0047474">
    <property type="term" value="F:long-chain fatty acid--protein ligase activity"/>
    <property type="evidence" value="ECO:0007669"/>
    <property type="project" value="InterPro"/>
</dbReference>
<dbReference type="Proteomes" id="UP000255233">
    <property type="component" value="Unassembled WGS sequence"/>
</dbReference>
<gene>
    <name evidence="2" type="ORF">NCTC11190_00296</name>
</gene>
<dbReference type="RefSeq" id="WP_037291598.1">
    <property type="nucleotide sequence ID" value="NZ_UGVL01000001.1"/>
</dbReference>
<dbReference type="Pfam" id="PF04443">
    <property type="entry name" value="LuxE"/>
    <property type="match status" value="2"/>
</dbReference>
<reference evidence="2 3" key="1">
    <citation type="submission" date="2018-06" db="EMBL/GenBank/DDBJ databases">
        <authorList>
            <consortium name="Pathogen Informatics"/>
            <person name="Doyle S."/>
        </authorList>
    </citation>
    <scope>NUCLEOTIDE SEQUENCE [LARGE SCALE GENOMIC DNA]</scope>
    <source>
        <strain evidence="2 3">NCTC11190</strain>
    </source>
</reference>
<proteinExistence type="predicted"/>
<dbReference type="GO" id="GO:0008218">
    <property type="term" value="P:bioluminescence"/>
    <property type="evidence" value="ECO:0007669"/>
    <property type="project" value="InterPro"/>
</dbReference>
<keyword evidence="3" id="KW-1185">Reference proteome</keyword>
<dbReference type="EMBL" id="UGVL01000001">
    <property type="protein sequence ID" value="SUE33101.1"/>
    <property type="molecule type" value="Genomic_DNA"/>
</dbReference>
<dbReference type="InterPro" id="IPR007534">
    <property type="entry name" value="LuxE"/>
</dbReference>
<accession>A0A379MN91</accession>
<protein>
    <submittedName>
        <fullName evidence="2">Acyl-protein synthetase, LuxE</fullName>
    </submittedName>
</protein>
<dbReference type="STRING" id="880526.GCA_000427365_01147"/>